<dbReference type="PANTHER" id="PTHR11049:SF16">
    <property type="entry name" value="PROTEIN VDLD"/>
    <property type="match status" value="1"/>
</dbReference>
<dbReference type="InterPro" id="IPR029069">
    <property type="entry name" value="HotDog_dom_sf"/>
</dbReference>
<keyword evidence="1" id="KW-0378">Hydrolase</keyword>
<evidence type="ECO:0000256" key="1">
    <source>
        <dbReference type="ARBA" id="ARBA00022801"/>
    </source>
</evidence>
<gene>
    <name evidence="4" type="primary">ACOT11</name>
    <name evidence="4" type="ORF">TSPGSL018_1297</name>
</gene>
<feature type="region of interest" description="Disordered" evidence="2">
    <location>
        <begin position="38"/>
        <end position="83"/>
    </location>
</feature>
<proteinExistence type="predicted"/>
<dbReference type="InterPro" id="IPR033120">
    <property type="entry name" value="HOTDOG_ACOT"/>
</dbReference>
<dbReference type="GO" id="GO:0006637">
    <property type="term" value="P:acyl-CoA metabolic process"/>
    <property type="evidence" value="ECO:0007669"/>
    <property type="project" value="TreeGrafter"/>
</dbReference>
<dbReference type="EMBL" id="GBEZ01000585">
    <property type="protein sequence ID" value="JAC84314.1"/>
    <property type="molecule type" value="Transcribed_RNA"/>
</dbReference>
<accession>A0A061SMM2</accession>
<feature type="domain" description="HotDog ACOT-type" evidence="3">
    <location>
        <begin position="295"/>
        <end position="410"/>
    </location>
</feature>
<dbReference type="PANTHER" id="PTHR11049">
    <property type="entry name" value="ACYL COENZYME A THIOESTER HYDROLASE"/>
    <property type="match status" value="1"/>
</dbReference>
<feature type="compositionally biased region" description="Basic and acidic residues" evidence="2">
    <location>
        <begin position="49"/>
        <end position="74"/>
    </location>
</feature>
<evidence type="ECO:0000313" key="4">
    <source>
        <dbReference type="EMBL" id="JAC84314.1"/>
    </source>
</evidence>
<dbReference type="SUPFAM" id="SSF54637">
    <property type="entry name" value="Thioesterase/thiol ester dehydrase-isomerase"/>
    <property type="match status" value="2"/>
</dbReference>
<sequence length="464" mass="50476">MCNCGCSVKLSSVLETLHSLQQRVLELEKCALLRKSMTDDTNMQADPRSTPESREKHPDARKRESPSKVADENSKAPSDPAPETARAAIILPEMAMDATRVVMQQLCRPMDCDQLGVCLAGTVMSWIDLCAGLSSKMAARGPCVTASVDAVHFVRPLKANTIVIIDAVVNRTFSSSMEVQVRVQEEDPRTGECAECCHAFLTFVSLHSLKRPGSASAKPLPRIIPSTPGQRAAQAAALRRRELRLSKNRARDGAVESETTLPPRDHTGIAVPNTRMLRRSASMSGAMSKAAVPPSASLSHTTQRVMPHHANTLGITFGGQVLSWVESAAYLSAIRLNLSGQMLTAAMDAVTFREPTRVGDVLYFTSMATAVFRSSVEVLVSVHAERPNEPESRPFFVLDAFVTLVSVGNNGLPQPLQISLLPGTGVERKRTEEAHNRRSQRLQLREVFTRHAASDGGFQETLSC</sequence>
<organism evidence="4">
    <name type="scientific">Tetraselmis sp. GSL018</name>
    <dbReference type="NCBI Taxonomy" id="582737"/>
    <lineage>
        <taxon>Eukaryota</taxon>
        <taxon>Viridiplantae</taxon>
        <taxon>Chlorophyta</taxon>
        <taxon>core chlorophytes</taxon>
        <taxon>Chlorodendrophyceae</taxon>
        <taxon>Chlorodendrales</taxon>
        <taxon>Chlorodendraceae</taxon>
        <taxon>Tetraselmis</taxon>
    </lineage>
</organism>
<dbReference type="InterPro" id="IPR006683">
    <property type="entry name" value="Thioestr_dom"/>
</dbReference>
<name>A0A061SMM2_9CHLO</name>
<protein>
    <submittedName>
        <fullName evidence="4">Acyl-CoA thioesteraes 11</fullName>
    </submittedName>
</protein>
<dbReference type="AlphaFoldDB" id="A0A061SMM2"/>
<dbReference type="Pfam" id="PF03061">
    <property type="entry name" value="4HBT"/>
    <property type="match status" value="2"/>
</dbReference>
<dbReference type="PROSITE" id="PS51770">
    <property type="entry name" value="HOTDOG_ACOT"/>
    <property type="match status" value="2"/>
</dbReference>
<dbReference type="Gene3D" id="3.10.129.10">
    <property type="entry name" value="Hotdog Thioesterase"/>
    <property type="match status" value="2"/>
</dbReference>
<evidence type="ECO:0000259" key="3">
    <source>
        <dbReference type="PROSITE" id="PS51770"/>
    </source>
</evidence>
<dbReference type="CDD" id="cd03442">
    <property type="entry name" value="BFIT_BACH"/>
    <property type="match status" value="2"/>
</dbReference>
<dbReference type="GO" id="GO:0005829">
    <property type="term" value="C:cytosol"/>
    <property type="evidence" value="ECO:0007669"/>
    <property type="project" value="TreeGrafter"/>
</dbReference>
<feature type="region of interest" description="Disordered" evidence="2">
    <location>
        <begin position="248"/>
        <end position="269"/>
    </location>
</feature>
<dbReference type="GO" id="GO:0052816">
    <property type="term" value="F:long-chain fatty acyl-CoA hydrolase activity"/>
    <property type="evidence" value="ECO:0007669"/>
    <property type="project" value="TreeGrafter"/>
</dbReference>
<reference evidence="4" key="1">
    <citation type="submission" date="2014-05" db="EMBL/GenBank/DDBJ databases">
        <title>The transcriptome of the halophilic microalga Tetraselmis sp. GSL018 isolated from the Great Salt Lake, Utah.</title>
        <authorList>
            <person name="Jinkerson R.E."/>
            <person name="D'Adamo S."/>
            <person name="Posewitz M.C."/>
        </authorList>
    </citation>
    <scope>NUCLEOTIDE SEQUENCE</scope>
    <source>
        <strain evidence="4">GSL018</strain>
    </source>
</reference>
<evidence type="ECO:0000256" key="2">
    <source>
        <dbReference type="SAM" id="MobiDB-lite"/>
    </source>
</evidence>
<feature type="domain" description="HotDog ACOT-type" evidence="3">
    <location>
        <begin position="97"/>
        <end position="209"/>
    </location>
</feature>
<dbReference type="InterPro" id="IPR040170">
    <property type="entry name" value="Cytosol_ACT"/>
</dbReference>